<dbReference type="FunFam" id="3.40.30.10:FF:000013">
    <property type="entry name" value="Blast:Protein SCO1 homolog, mitochondrial"/>
    <property type="match status" value="1"/>
</dbReference>
<evidence type="ECO:0000256" key="3">
    <source>
        <dbReference type="PIRSR" id="PIRSR603782-2"/>
    </source>
</evidence>
<dbReference type="InterPro" id="IPR036249">
    <property type="entry name" value="Thioredoxin-like_sf"/>
</dbReference>
<dbReference type="SUPFAM" id="SSF52833">
    <property type="entry name" value="Thioredoxin-like"/>
    <property type="match status" value="1"/>
</dbReference>
<keyword evidence="4" id="KW-0472">Membrane</keyword>
<dbReference type="EMBL" id="JH598088">
    <property type="status" value="NOT_ANNOTATED_CDS"/>
    <property type="molecule type" value="Genomic_DNA"/>
</dbReference>
<keyword evidence="2" id="KW-0479">Metal-binding</keyword>
<keyword evidence="4" id="KW-1133">Transmembrane helix</keyword>
<name>M4C112_HYAAE</name>
<evidence type="ECO:0000256" key="1">
    <source>
        <dbReference type="ARBA" id="ARBA00010996"/>
    </source>
</evidence>
<protein>
    <recommendedName>
        <fullName evidence="7">Thioredoxin domain-containing protein</fullName>
    </recommendedName>
</protein>
<dbReference type="InterPro" id="IPR003782">
    <property type="entry name" value="SCO1/SenC"/>
</dbReference>
<dbReference type="AlphaFoldDB" id="M4C112"/>
<feature type="binding site" evidence="2">
    <location>
        <position position="239"/>
    </location>
    <ligand>
        <name>Cu cation</name>
        <dbReference type="ChEBI" id="CHEBI:23378"/>
    </ligand>
</feature>
<keyword evidence="4" id="KW-0812">Transmembrane</keyword>
<dbReference type="VEuPathDB" id="FungiDB:HpaG812717"/>
<dbReference type="OMA" id="MLYFRVE"/>
<dbReference type="PANTHER" id="PTHR12151">
    <property type="entry name" value="ELECTRON TRANSPORT PROTIN SCO1/SENC FAMILY MEMBER"/>
    <property type="match status" value="1"/>
</dbReference>
<comment type="similarity">
    <text evidence="1">Belongs to the SCO1/2 family.</text>
</comment>
<dbReference type="Proteomes" id="UP000011713">
    <property type="component" value="Unassembled WGS sequence"/>
</dbReference>
<evidence type="ECO:0000256" key="2">
    <source>
        <dbReference type="PIRSR" id="PIRSR603782-1"/>
    </source>
</evidence>
<dbReference type="Pfam" id="PF02630">
    <property type="entry name" value="SCO1-SenC"/>
    <property type="match status" value="1"/>
</dbReference>
<dbReference type="eggNOG" id="KOG2792">
    <property type="taxonomic scope" value="Eukaryota"/>
</dbReference>
<organism evidence="5 6">
    <name type="scientific">Hyaloperonospora arabidopsidis (strain Emoy2)</name>
    <name type="common">Downy mildew agent</name>
    <name type="synonym">Peronospora arabidopsidis</name>
    <dbReference type="NCBI Taxonomy" id="559515"/>
    <lineage>
        <taxon>Eukaryota</taxon>
        <taxon>Sar</taxon>
        <taxon>Stramenopiles</taxon>
        <taxon>Oomycota</taxon>
        <taxon>Peronosporomycetes</taxon>
        <taxon>Peronosporales</taxon>
        <taxon>Peronosporaceae</taxon>
        <taxon>Hyaloperonospora</taxon>
    </lineage>
</organism>
<dbReference type="FunCoup" id="M4C112">
    <property type="interactions" value="235"/>
</dbReference>
<evidence type="ECO:0000256" key="4">
    <source>
        <dbReference type="SAM" id="Phobius"/>
    </source>
</evidence>
<proteinExistence type="inferred from homology"/>
<feature type="binding site" evidence="2">
    <location>
        <position position="147"/>
    </location>
    <ligand>
        <name>Cu cation</name>
        <dbReference type="ChEBI" id="CHEBI:23378"/>
    </ligand>
</feature>
<keyword evidence="2" id="KW-0186">Copper</keyword>
<reference evidence="5" key="2">
    <citation type="submission" date="2015-06" db="UniProtKB">
        <authorList>
            <consortium name="EnsemblProtists"/>
        </authorList>
    </citation>
    <scope>IDENTIFICATION</scope>
    <source>
        <strain evidence="5">Emoy2</strain>
    </source>
</reference>
<feature type="binding site" evidence="2">
    <location>
        <position position="151"/>
    </location>
    <ligand>
        <name>Cu cation</name>
        <dbReference type="ChEBI" id="CHEBI:23378"/>
    </ligand>
</feature>
<dbReference type="InParanoid" id="M4C112"/>
<dbReference type="STRING" id="559515.M4C112"/>
<dbReference type="GO" id="GO:0033617">
    <property type="term" value="P:mitochondrial respiratory chain complex IV assembly"/>
    <property type="evidence" value="ECO:0007669"/>
    <property type="project" value="TreeGrafter"/>
</dbReference>
<dbReference type="PANTHER" id="PTHR12151:SF5">
    <property type="entry name" value="AT19154P"/>
    <property type="match status" value="1"/>
</dbReference>
<dbReference type="GO" id="GO:0046872">
    <property type="term" value="F:metal ion binding"/>
    <property type="evidence" value="ECO:0007669"/>
    <property type="project" value="UniProtKB-KW"/>
</dbReference>
<keyword evidence="3" id="KW-1015">Disulfide bond</keyword>
<feature type="transmembrane region" description="Helical" evidence="4">
    <location>
        <begin position="71"/>
        <end position="91"/>
    </location>
</feature>
<evidence type="ECO:0000313" key="5">
    <source>
        <dbReference type="EnsemblProtists" id="HpaP812717"/>
    </source>
</evidence>
<dbReference type="EnsemblProtists" id="HpaT812717">
    <property type="protein sequence ID" value="HpaP812717"/>
    <property type="gene ID" value="HpaG812717"/>
</dbReference>
<dbReference type="GO" id="GO:0005739">
    <property type="term" value="C:mitochondrion"/>
    <property type="evidence" value="ECO:0007669"/>
    <property type="project" value="GOC"/>
</dbReference>
<keyword evidence="6" id="KW-1185">Reference proteome</keyword>
<accession>M4C112</accession>
<dbReference type="CDD" id="cd02968">
    <property type="entry name" value="SCO"/>
    <property type="match status" value="1"/>
</dbReference>
<evidence type="ECO:0008006" key="7">
    <source>
        <dbReference type="Google" id="ProtNLM"/>
    </source>
</evidence>
<feature type="disulfide bond" description="Redox-active" evidence="3">
    <location>
        <begin position="147"/>
        <end position="151"/>
    </location>
</feature>
<evidence type="ECO:0000313" key="6">
    <source>
        <dbReference type="Proteomes" id="UP000011713"/>
    </source>
</evidence>
<dbReference type="HOGENOM" id="CLU_050131_0_3_1"/>
<reference evidence="6" key="1">
    <citation type="journal article" date="2010" name="Science">
        <title>Signatures of adaptation to obligate biotrophy in the Hyaloperonospora arabidopsidis genome.</title>
        <authorList>
            <person name="Baxter L."/>
            <person name="Tripathy S."/>
            <person name="Ishaque N."/>
            <person name="Boot N."/>
            <person name="Cabral A."/>
            <person name="Kemen E."/>
            <person name="Thines M."/>
            <person name="Ah-Fong A."/>
            <person name="Anderson R."/>
            <person name="Badejoko W."/>
            <person name="Bittner-Eddy P."/>
            <person name="Boore J.L."/>
            <person name="Chibucos M.C."/>
            <person name="Coates M."/>
            <person name="Dehal P."/>
            <person name="Delehaunty K."/>
            <person name="Dong S."/>
            <person name="Downton P."/>
            <person name="Dumas B."/>
            <person name="Fabro G."/>
            <person name="Fronick C."/>
            <person name="Fuerstenberg S.I."/>
            <person name="Fulton L."/>
            <person name="Gaulin E."/>
            <person name="Govers F."/>
            <person name="Hughes L."/>
            <person name="Humphray S."/>
            <person name="Jiang R.H."/>
            <person name="Judelson H."/>
            <person name="Kamoun S."/>
            <person name="Kyung K."/>
            <person name="Meijer H."/>
            <person name="Minx P."/>
            <person name="Morris P."/>
            <person name="Nelson J."/>
            <person name="Phuntumart V."/>
            <person name="Qutob D."/>
            <person name="Rehmany A."/>
            <person name="Rougon-Cardoso A."/>
            <person name="Ryden P."/>
            <person name="Torto-Alalibo T."/>
            <person name="Studholme D."/>
            <person name="Wang Y."/>
            <person name="Win J."/>
            <person name="Wood J."/>
            <person name="Clifton S.W."/>
            <person name="Rogers J."/>
            <person name="Van den Ackerveken G."/>
            <person name="Jones J.D."/>
            <person name="McDowell J.M."/>
            <person name="Beynon J."/>
            <person name="Tyler B.M."/>
        </authorList>
    </citation>
    <scope>NUCLEOTIDE SEQUENCE [LARGE SCALE GENOMIC DNA]</scope>
    <source>
        <strain evidence="6">Emoy2</strain>
    </source>
</reference>
<dbReference type="Gene3D" id="3.40.30.10">
    <property type="entry name" value="Glutaredoxin"/>
    <property type="match status" value="1"/>
</dbReference>
<sequence length="275" mass="30538">MPNAAQHTYLPLPKHLNILSAVCCCLRNAPRRGRLTAHACSNVGSISCSQPASLNTRFMVFSSVSSVGCPVTWSGLALAGIVSSGVVYYYYSEKDRLQTQSTSKVTSVGKPLLGGPWTLVDCDTRRAVTDASFRGKYALLYFGFTHCPDICPNELVRIGDVLDKLEADKCPEVVPLFVTVDPRRDTIKQMQIYKADFHPKFKMLTGTQDQVADIAKAYRVYFSKADENDEDDDDYLVDHSIVMYLVGPDGEFLDFFTQAARVDDIVAKFKTYVKA</sequence>